<sequence>NLSIVLDLKQGMKRQKSLTTIFQTGTTREENIQSWGIFPQTILREIISVQTWTQSHKFILGVRGNQSWF</sequence>
<evidence type="ECO:0000313" key="2">
    <source>
        <dbReference type="Proteomes" id="UP000181997"/>
    </source>
</evidence>
<dbReference type="EMBL" id="FMAU01000006">
    <property type="protein sequence ID" value="SCC29718.1"/>
    <property type="molecule type" value="Genomic_DNA"/>
</dbReference>
<dbReference type="AlphaFoldDB" id="A0A0V8HA08"/>
<proteinExistence type="predicted"/>
<dbReference type="Proteomes" id="UP000181997">
    <property type="component" value="Unassembled WGS sequence"/>
</dbReference>
<evidence type="ECO:0000313" key="1">
    <source>
        <dbReference type="EMBL" id="SCC29718.1"/>
    </source>
</evidence>
<keyword evidence="2" id="KW-1185">Reference proteome</keyword>
<reference evidence="2" key="1">
    <citation type="submission" date="2016-08" db="EMBL/GenBank/DDBJ databases">
        <authorList>
            <person name="Varghese N."/>
            <person name="Submissions Spin"/>
        </authorList>
    </citation>
    <scope>NUCLEOTIDE SEQUENCE [LARGE SCALE GENOMIC DNA]</scope>
    <source>
        <strain evidence="2">SGD-1123</strain>
    </source>
</reference>
<name>A0A0V8HA08_9BACI</name>
<gene>
    <name evidence="1" type="ORF">GA0061094_3782</name>
</gene>
<organism evidence="1 2">
    <name type="scientific">[Bacillus] enclensis</name>
    <dbReference type="NCBI Taxonomy" id="1402860"/>
    <lineage>
        <taxon>Bacteria</taxon>
        <taxon>Bacillati</taxon>
        <taxon>Bacillota</taxon>
        <taxon>Bacilli</taxon>
        <taxon>Bacillales</taxon>
        <taxon>Bacillaceae</taxon>
        <taxon>Rossellomorea</taxon>
    </lineage>
</organism>
<protein>
    <submittedName>
        <fullName evidence="1">Uncharacterized protein</fullName>
    </submittedName>
</protein>
<accession>A0A0V8HA08</accession>
<feature type="non-terminal residue" evidence="1">
    <location>
        <position position="1"/>
    </location>
</feature>